<organism evidence="5 6">
    <name type="scientific">Sungouiella intermedia</name>
    <dbReference type="NCBI Taxonomy" id="45354"/>
    <lineage>
        <taxon>Eukaryota</taxon>
        <taxon>Fungi</taxon>
        <taxon>Dikarya</taxon>
        <taxon>Ascomycota</taxon>
        <taxon>Saccharomycotina</taxon>
        <taxon>Pichiomycetes</taxon>
        <taxon>Metschnikowiaceae</taxon>
        <taxon>Sungouiella</taxon>
    </lineage>
</organism>
<keyword evidence="3" id="KW-0460">Magnesium</keyword>
<evidence type="ECO:0000256" key="3">
    <source>
        <dbReference type="ARBA" id="ARBA00022842"/>
    </source>
</evidence>
<evidence type="ECO:0000313" key="6">
    <source>
        <dbReference type="Proteomes" id="UP000182334"/>
    </source>
</evidence>
<dbReference type="CDD" id="cd00685">
    <property type="entry name" value="Trans_IPPS_HT"/>
    <property type="match status" value="1"/>
</dbReference>
<accession>A0A1L0CVB5</accession>
<dbReference type="GO" id="GO:0008299">
    <property type="term" value="P:isoprenoid biosynthetic process"/>
    <property type="evidence" value="ECO:0007669"/>
    <property type="project" value="InterPro"/>
</dbReference>
<protein>
    <submittedName>
        <fullName evidence="5">CIC11C00000002381</fullName>
    </submittedName>
</protein>
<dbReference type="AlphaFoldDB" id="A0A1L0CVB5"/>
<evidence type="ECO:0000256" key="1">
    <source>
        <dbReference type="ARBA" id="ARBA00022679"/>
    </source>
</evidence>
<proteinExistence type="inferred from homology"/>
<dbReference type="PANTHER" id="PTHR12001:SF44">
    <property type="entry name" value="GERANYLGERANYL PYROPHOSPHATE SYNTHASE"/>
    <property type="match status" value="1"/>
</dbReference>
<reference evidence="5 6" key="1">
    <citation type="submission" date="2016-10" db="EMBL/GenBank/DDBJ databases">
        <authorList>
            <person name="de Groot N.N."/>
        </authorList>
    </citation>
    <scope>NUCLEOTIDE SEQUENCE [LARGE SCALE GENOMIC DNA]</scope>
    <source>
        <strain evidence="5 6">CBS 141442</strain>
    </source>
</reference>
<name>A0A1L0CVB5_9ASCO</name>
<dbReference type="Proteomes" id="UP000182334">
    <property type="component" value="Chromosome I"/>
</dbReference>
<dbReference type="Pfam" id="PF00348">
    <property type="entry name" value="polyprenyl_synt"/>
    <property type="match status" value="1"/>
</dbReference>
<comment type="similarity">
    <text evidence="4">Belongs to the FPP/GGPP synthase family.</text>
</comment>
<dbReference type="InterPro" id="IPR000092">
    <property type="entry name" value="Polyprenyl_synt"/>
</dbReference>
<evidence type="ECO:0000313" key="5">
    <source>
        <dbReference type="EMBL" id="SGZ47065.1"/>
    </source>
</evidence>
<keyword evidence="2" id="KW-0479">Metal-binding</keyword>
<keyword evidence="1 4" id="KW-0808">Transferase</keyword>
<dbReference type="GO" id="GO:0004659">
    <property type="term" value="F:prenyltransferase activity"/>
    <property type="evidence" value="ECO:0007669"/>
    <property type="project" value="InterPro"/>
</dbReference>
<dbReference type="OrthoDB" id="6921389at2759"/>
<dbReference type="PROSITE" id="PS00444">
    <property type="entry name" value="POLYPRENYL_SYNTHASE_2"/>
    <property type="match status" value="1"/>
</dbReference>
<sequence length="343" mass="38778">MDHKIDDIVGASRPPSIPSVILAPYTYLHNLPGNNKNMRYQFLVAFNKLYFDILDEEVLAEIGSVIAIFHDSSLLIDDIEDSSTVRRGHPCAHIKYGIPLTINAGNLMYFMALKRAVTSLPELWLRLNGMASNVKFQNDAQTILVDEMLNLHVGQGLDIYWRDNLQTIWEHEIPTTAEYLDMVMNKTGGLFRLSIKLLALFSSRNFEISNLIPLANLLGIIYQVRDDYLNLVDERYEEMKGMAGEDLVEGKLSLPILHAMVNAKNHTPVHEVLLDLKTSEERRQLPSKVAAAIKYMRESGSIAYTYELLQQFVKKALDILEASDGDIRVLKGIIVHLGEVVRA</sequence>
<gene>
    <name evidence="5" type="ORF">SAMEA4029010_CIC11G00000002381</name>
</gene>
<dbReference type="Gene3D" id="1.10.600.10">
    <property type="entry name" value="Farnesyl Diphosphate Synthase"/>
    <property type="match status" value="1"/>
</dbReference>
<dbReference type="InterPro" id="IPR008949">
    <property type="entry name" value="Isoprenoid_synthase_dom_sf"/>
</dbReference>
<evidence type="ECO:0000256" key="4">
    <source>
        <dbReference type="RuleBase" id="RU004466"/>
    </source>
</evidence>
<keyword evidence="6" id="KW-1185">Reference proteome</keyword>
<dbReference type="InterPro" id="IPR033749">
    <property type="entry name" value="Polyprenyl_synt_CS"/>
</dbReference>
<evidence type="ECO:0000256" key="2">
    <source>
        <dbReference type="ARBA" id="ARBA00022723"/>
    </source>
</evidence>
<dbReference type="EMBL" id="LT635756">
    <property type="protein sequence ID" value="SGZ47065.1"/>
    <property type="molecule type" value="Genomic_DNA"/>
</dbReference>
<dbReference type="SUPFAM" id="SSF48576">
    <property type="entry name" value="Terpenoid synthases"/>
    <property type="match status" value="1"/>
</dbReference>
<dbReference type="STRING" id="45354.A0A1L0CVB5"/>
<dbReference type="PROSITE" id="PS00723">
    <property type="entry name" value="POLYPRENYL_SYNTHASE_1"/>
    <property type="match status" value="1"/>
</dbReference>
<dbReference type="SFLD" id="SFLDS00005">
    <property type="entry name" value="Isoprenoid_Synthase_Type_I"/>
    <property type="match status" value="1"/>
</dbReference>
<dbReference type="GO" id="GO:0046872">
    <property type="term" value="F:metal ion binding"/>
    <property type="evidence" value="ECO:0007669"/>
    <property type="project" value="UniProtKB-KW"/>
</dbReference>
<dbReference type="PANTHER" id="PTHR12001">
    <property type="entry name" value="GERANYLGERANYL PYROPHOSPHATE SYNTHASE"/>
    <property type="match status" value="1"/>
</dbReference>